<dbReference type="OrthoDB" id="7216522at2"/>
<keyword evidence="3" id="KW-0812">Transmembrane</keyword>
<organism evidence="7 8">
    <name type="scientific">Paradevosia tibetensis</name>
    <dbReference type="NCBI Taxonomy" id="1447062"/>
    <lineage>
        <taxon>Bacteria</taxon>
        <taxon>Pseudomonadati</taxon>
        <taxon>Pseudomonadota</taxon>
        <taxon>Alphaproteobacteria</taxon>
        <taxon>Hyphomicrobiales</taxon>
        <taxon>Devosiaceae</taxon>
        <taxon>Paradevosia</taxon>
    </lineage>
</organism>
<dbReference type="Proteomes" id="UP000321062">
    <property type="component" value="Chromosome"/>
</dbReference>
<evidence type="ECO:0000256" key="4">
    <source>
        <dbReference type="ARBA" id="ARBA00022989"/>
    </source>
</evidence>
<feature type="domain" description="EamA" evidence="6">
    <location>
        <begin position="10"/>
        <end position="143"/>
    </location>
</feature>
<dbReference type="PANTHER" id="PTHR32322">
    <property type="entry name" value="INNER MEMBRANE TRANSPORTER"/>
    <property type="match status" value="1"/>
</dbReference>
<dbReference type="InterPro" id="IPR000620">
    <property type="entry name" value="EamA_dom"/>
</dbReference>
<dbReference type="KEGG" id="yti:FNA67_16970"/>
<dbReference type="Pfam" id="PF00892">
    <property type="entry name" value="EamA"/>
    <property type="match status" value="1"/>
</dbReference>
<keyword evidence="5" id="KW-0472">Membrane</keyword>
<sequence length="314" mass="33623">MSPRPHNLPLGILAGIGAGAFWGGVFLLPKVLPEFSPFELTVGRYLVYGLVSLMLLAPQWRRIVRVVRAADWVALVRLSMLGNIVYYVFLVEAIHLGGIAIASLIVGLIPVVVTLVGSRDHGAIALKSLAGPLLVIAVGMVLINYDLFAIDPGGADPWLKLVGVICAVVALGCWSAYAVGNARWLGKIHAISSQDWSLLTGLVTGGLAVILAIPVFALSTGHEASAWMNFWIGNAVIAIGASVIANSLWNAASRLLPLTLSGQMIIFETLFALLYGFLFEQRFPRPLEMLAIAALIIGVTWSARLHQSHAVQHQ</sequence>
<proteinExistence type="predicted"/>
<keyword evidence="8" id="KW-1185">Reference proteome</keyword>
<reference evidence="7 8" key="1">
    <citation type="journal article" date="2015" name="Int. J. Syst. Evol. Microbiol.">
        <title>Youhaiella tibetensis gen. nov., sp. nov., isolated from subsurface sediment.</title>
        <authorList>
            <person name="Wang Y.X."/>
            <person name="Huang F.Q."/>
            <person name="Nogi Y."/>
            <person name="Pang S.J."/>
            <person name="Wang P.K."/>
            <person name="Lv J."/>
        </authorList>
    </citation>
    <scope>NUCLEOTIDE SEQUENCE [LARGE SCALE GENOMIC DNA]</scope>
    <source>
        <strain evidence="8">fig4</strain>
    </source>
</reference>
<protein>
    <submittedName>
        <fullName evidence="7">DMT family transporter</fullName>
    </submittedName>
</protein>
<dbReference type="InterPro" id="IPR050638">
    <property type="entry name" value="AA-Vitamin_Transporters"/>
</dbReference>
<evidence type="ECO:0000259" key="6">
    <source>
        <dbReference type="Pfam" id="PF00892"/>
    </source>
</evidence>
<dbReference type="RefSeq" id="WP_147657134.1">
    <property type="nucleotide sequence ID" value="NZ_BMFM01000002.1"/>
</dbReference>
<dbReference type="EMBL" id="CP041690">
    <property type="protein sequence ID" value="QEE21769.1"/>
    <property type="molecule type" value="Genomic_DNA"/>
</dbReference>
<dbReference type="AlphaFoldDB" id="A0A5B9DSL3"/>
<gene>
    <name evidence="7" type="ORF">FNA67_16970</name>
</gene>
<accession>A0A5B9DSL3</accession>
<dbReference type="PANTHER" id="PTHR32322:SF18">
    <property type="entry name" value="S-ADENOSYLMETHIONINE_S-ADENOSYLHOMOCYSTEINE TRANSPORTER"/>
    <property type="match status" value="1"/>
</dbReference>
<keyword evidence="2" id="KW-1003">Cell membrane</keyword>
<dbReference type="SUPFAM" id="SSF103481">
    <property type="entry name" value="Multidrug resistance efflux transporter EmrE"/>
    <property type="match status" value="2"/>
</dbReference>
<evidence type="ECO:0000256" key="1">
    <source>
        <dbReference type="ARBA" id="ARBA00004651"/>
    </source>
</evidence>
<evidence type="ECO:0000256" key="2">
    <source>
        <dbReference type="ARBA" id="ARBA00022475"/>
    </source>
</evidence>
<keyword evidence="4" id="KW-1133">Transmembrane helix</keyword>
<evidence type="ECO:0000256" key="5">
    <source>
        <dbReference type="ARBA" id="ARBA00023136"/>
    </source>
</evidence>
<evidence type="ECO:0000313" key="7">
    <source>
        <dbReference type="EMBL" id="QEE21769.1"/>
    </source>
</evidence>
<name>A0A5B9DSL3_9HYPH</name>
<comment type="subcellular location">
    <subcellularLocation>
        <location evidence="1">Cell membrane</location>
        <topology evidence="1">Multi-pass membrane protein</topology>
    </subcellularLocation>
</comment>
<evidence type="ECO:0000313" key="8">
    <source>
        <dbReference type="Proteomes" id="UP000321062"/>
    </source>
</evidence>
<dbReference type="GO" id="GO:0005886">
    <property type="term" value="C:plasma membrane"/>
    <property type="evidence" value="ECO:0007669"/>
    <property type="project" value="UniProtKB-SubCell"/>
</dbReference>
<dbReference type="InterPro" id="IPR037185">
    <property type="entry name" value="EmrE-like"/>
</dbReference>
<evidence type="ECO:0000256" key="3">
    <source>
        <dbReference type="ARBA" id="ARBA00022692"/>
    </source>
</evidence>